<sequence length="268" mass="31279">MEYFDKINNRLVFVEKSPTAVFWDDLWTSSGDLKKQIVSVRKDNLVCLISKKYLKTGDKVLDGGCGKGQFVYALQNYFRFDTYGVDFAEKIVAKINQTIPTLKIKLGDVRNLSFEDDFFDGYWSLGVIEHFYDGYDSILLEIRRVLKKGGFLFITFPHLSWLRKLKIKLGKYREFVGSEDNKKDFYQFALDDHKVIEDIEKLGFVLKHSKKIDGVKGLKDEVSVTKPILRVVYNSNFLILKVIKFFLNKLLSFFSSHMILLVFELRNK</sequence>
<dbReference type="AlphaFoldDB" id="A0A1F6PG36"/>
<dbReference type="PANTHER" id="PTHR43591">
    <property type="entry name" value="METHYLTRANSFERASE"/>
    <property type="match status" value="1"/>
</dbReference>
<dbReference type="STRING" id="1798709.A2538_04670"/>
<proteinExistence type="predicted"/>
<dbReference type="Proteomes" id="UP000178254">
    <property type="component" value="Unassembled WGS sequence"/>
</dbReference>
<dbReference type="CDD" id="cd02440">
    <property type="entry name" value="AdoMet_MTases"/>
    <property type="match status" value="1"/>
</dbReference>
<evidence type="ECO:0000313" key="2">
    <source>
        <dbReference type="EMBL" id="OGH94953.1"/>
    </source>
</evidence>
<comment type="caution">
    <text evidence="2">The sequence shown here is derived from an EMBL/GenBank/DDBJ whole genome shotgun (WGS) entry which is preliminary data.</text>
</comment>
<dbReference type="InterPro" id="IPR029063">
    <property type="entry name" value="SAM-dependent_MTases_sf"/>
</dbReference>
<evidence type="ECO:0000259" key="1">
    <source>
        <dbReference type="Pfam" id="PF08241"/>
    </source>
</evidence>
<name>A0A1F6PG36_9BACT</name>
<dbReference type="GO" id="GO:0008757">
    <property type="term" value="F:S-adenosylmethionine-dependent methyltransferase activity"/>
    <property type="evidence" value="ECO:0007669"/>
    <property type="project" value="InterPro"/>
</dbReference>
<dbReference type="Pfam" id="PF08241">
    <property type="entry name" value="Methyltransf_11"/>
    <property type="match status" value="1"/>
</dbReference>
<feature type="domain" description="Methyltransferase type 11" evidence="1">
    <location>
        <begin position="61"/>
        <end position="154"/>
    </location>
</feature>
<gene>
    <name evidence="2" type="ORF">A2538_04670</name>
</gene>
<evidence type="ECO:0000313" key="3">
    <source>
        <dbReference type="Proteomes" id="UP000178254"/>
    </source>
</evidence>
<dbReference type="Gene3D" id="3.40.50.150">
    <property type="entry name" value="Vaccinia Virus protein VP39"/>
    <property type="match status" value="1"/>
</dbReference>
<reference evidence="2 3" key="1">
    <citation type="journal article" date="2016" name="Nat. Commun.">
        <title>Thousands of microbial genomes shed light on interconnected biogeochemical processes in an aquifer system.</title>
        <authorList>
            <person name="Anantharaman K."/>
            <person name="Brown C.T."/>
            <person name="Hug L.A."/>
            <person name="Sharon I."/>
            <person name="Castelle C.J."/>
            <person name="Probst A.J."/>
            <person name="Thomas B.C."/>
            <person name="Singh A."/>
            <person name="Wilkins M.J."/>
            <person name="Karaoz U."/>
            <person name="Brodie E.L."/>
            <person name="Williams K.H."/>
            <person name="Hubbard S.S."/>
            <person name="Banfield J.F."/>
        </authorList>
    </citation>
    <scope>NUCLEOTIDE SEQUENCE [LARGE SCALE GENOMIC DNA]</scope>
</reference>
<protein>
    <recommendedName>
        <fullName evidence="1">Methyltransferase type 11 domain-containing protein</fullName>
    </recommendedName>
</protein>
<accession>A0A1F6PG36</accession>
<dbReference type="InterPro" id="IPR013216">
    <property type="entry name" value="Methyltransf_11"/>
</dbReference>
<organism evidence="2 3">
    <name type="scientific">Candidatus Magasanikbacteria bacterium RIFOXYD2_FULL_41_14</name>
    <dbReference type="NCBI Taxonomy" id="1798709"/>
    <lineage>
        <taxon>Bacteria</taxon>
        <taxon>Candidatus Magasanikiibacteriota</taxon>
    </lineage>
</organism>
<dbReference type="SUPFAM" id="SSF53335">
    <property type="entry name" value="S-adenosyl-L-methionine-dependent methyltransferases"/>
    <property type="match status" value="1"/>
</dbReference>
<dbReference type="EMBL" id="MFRE01000005">
    <property type="protein sequence ID" value="OGH94953.1"/>
    <property type="molecule type" value="Genomic_DNA"/>
</dbReference>